<keyword evidence="3" id="KW-1185">Reference proteome</keyword>
<gene>
    <name evidence="2" type="ORF">T05_4068</name>
</gene>
<feature type="chain" id="PRO_5006869256" evidence="1">
    <location>
        <begin position="25"/>
        <end position="123"/>
    </location>
</feature>
<sequence length="123" mass="14349">LKNMCTSVLPLITIIVVSIQLSSCNINCRNYPFAPKCRGIILKKSVLSLKTNREIVEEDENPIIKLFQQKRLVPMLQTNLKRENLVKHESRLEKRHFVRPVQFSNAVSLFPSRCRENMENELQ</sequence>
<evidence type="ECO:0000313" key="2">
    <source>
        <dbReference type="EMBL" id="KRX37293.1"/>
    </source>
</evidence>
<organism evidence="2 3">
    <name type="scientific">Trichinella murrelli</name>
    <dbReference type="NCBI Taxonomy" id="144512"/>
    <lineage>
        <taxon>Eukaryota</taxon>
        <taxon>Metazoa</taxon>
        <taxon>Ecdysozoa</taxon>
        <taxon>Nematoda</taxon>
        <taxon>Enoplea</taxon>
        <taxon>Dorylaimia</taxon>
        <taxon>Trichinellida</taxon>
        <taxon>Trichinellidae</taxon>
        <taxon>Trichinella</taxon>
    </lineage>
</organism>
<dbReference type="Proteomes" id="UP000055048">
    <property type="component" value="Unassembled WGS sequence"/>
</dbReference>
<name>A0A0V0TE41_9BILA</name>
<feature type="signal peptide" evidence="1">
    <location>
        <begin position="1"/>
        <end position="24"/>
    </location>
</feature>
<dbReference type="EMBL" id="JYDJ01000316">
    <property type="protein sequence ID" value="KRX37293.1"/>
    <property type="molecule type" value="Genomic_DNA"/>
</dbReference>
<proteinExistence type="predicted"/>
<dbReference type="AlphaFoldDB" id="A0A0V0TE41"/>
<feature type="non-terminal residue" evidence="2">
    <location>
        <position position="1"/>
    </location>
</feature>
<reference evidence="2 3" key="1">
    <citation type="submission" date="2015-01" db="EMBL/GenBank/DDBJ databases">
        <title>Evolution of Trichinella species and genotypes.</title>
        <authorList>
            <person name="Korhonen P.K."/>
            <person name="Edoardo P."/>
            <person name="Giuseppe L.R."/>
            <person name="Gasser R.B."/>
        </authorList>
    </citation>
    <scope>NUCLEOTIDE SEQUENCE [LARGE SCALE GENOMIC DNA]</scope>
    <source>
        <strain evidence="2">ISS417</strain>
    </source>
</reference>
<evidence type="ECO:0000313" key="3">
    <source>
        <dbReference type="Proteomes" id="UP000055048"/>
    </source>
</evidence>
<protein>
    <submittedName>
        <fullName evidence="2">Uncharacterized protein</fullName>
    </submittedName>
</protein>
<keyword evidence="1" id="KW-0732">Signal</keyword>
<accession>A0A0V0TE41</accession>
<comment type="caution">
    <text evidence="2">The sequence shown here is derived from an EMBL/GenBank/DDBJ whole genome shotgun (WGS) entry which is preliminary data.</text>
</comment>
<evidence type="ECO:0000256" key="1">
    <source>
        <dbReference type="SAM" id="SignalP"/>
    </source>
</evidence>
<dbReference type="OrthoDB" id="5915578at2759"/>